<name>A0ABD0NAC5_CIRMR</name>
<gene>
    <name evidence="2" type="ORF">M9458_046341</name>
</gene>
<evidence type="ECO:0000256" key="1">
    <source>
        <dbReference type="SAM" id="MobiDB-lite"/>
    </source>
</evidence>
<keyword evidence="3" id="KW-1185">Reference proteome</keyword>
<sequence>RSSSFSSRVRPAPDHRPVSLHYSSPPQISYLASEGPMSPVYNTPYSSVHCNGPVQHIKKAPLVKSNSWSTPQTNVKHQLLAPHRHSDLFSHRKPLSPLYDDPSTPR</sequence>
<evidence type="ECO:0000313" key="3">
    <source>
        <dbReference type="Proteomes" id="UP001529510"/>
    </source>
</evidence>
<reference evidence="2 3" key="1">
    <citation type="submission" date="2024-05" db="EMBL/GenBank/DDBJ databases">
        <title>Genome sequencing and assembly of Indian major carp, Cirrhinus mrigala (Hamilton, 1822).</title>
        <authorList>
            <person name="Mohindra V."/>
            <person name="Chowdhury L.M."/>
            <person name="Lal K."/>
            <person name="Jena J.K."/>
        </authorList>
    </citation>
    <scope>NUCLEOTIDE SEQUENCE [LARGE SCALE GENOMIC DNA]</scope>
    <source>
        <strain evidence="2">CM1030</strain>
        <tissue evidence="2">Blood</tissue>
    </source>
</reference>
<dbReference type="Proteomes" id="UP001529510">
    <property type="component" value="Unassembled WGS sequence"/>
</dbReference>
<proteinExistence type="predicted"/>
<dbReference type="AlphaFoldDB" id="A0ABD0NAC5"/>
<accession>A0ABD0NAC5</accession>
<feature type="region of interest" description="Disordered" evidence="1">
    <location>
        <begin position="85"/>
        <end position="106"/>
    </location>
</feature>
<feature type="non-terminal residue" evidence="2">
    <location>
        <position position="106"/>
    </location>
</feature>
<dbReference type="EMBL" id="JAMKFB020000023">
    <property type="protein sequence ID" value="KAL0158265.1"/>
    <property type="molecule type" value="Genomic_DNA"/>
</dbReference>
<evidence type="ECO:0000313" key="2">
    <source>
        <dbReference type="EMBL" id="KAL0158265.1"/>
    </source>
</evidence>
<comment type="caution">
    <text evidence="2">The sequence shown here is derived from an EMBL/GenBank/DDBJ whole genome shotgun (WGS) entry which is preliminary data.</text>
</comment>
<feature type="non-terminal residue" evidence="2">
    <location>
        <position position="1"/>
    </location>
</feature>
<protein>
    <submittedName>
        <fullName evidence="2">Uncharacterized protein</fullName>
    </submittedName>
</protein>
<feature type="region of interest" description="Disordered" evidence="1">
    <location>
        <begin position="1"/>
        <end position="24"/>
    </location>
</feature>
<organism evidence="2 3">
    <name type="scientific">Cirrhinus mrigala</name>
    <name type="common">Mrigala</name>
    <dbReference type="NCBI Taxonomy" id="683832"/>
    <lineage>
        <taxon>Eukaryota</taxon>
        <taxon>Metazoa</taxon>
        <taxon>Chordata</taxon>
        <taxon>Craniata</taxon>
        <taxon>Vertebrata</taxon>
        <taxon>Euteleostomi</taxon>
        <taxon>Actinopterygii</taxon>
        <taxon>Neopterygii</taxon>
        <taxon>Teleostei</taxon>
        <taxon>Ostariophysi</taxon>
        <taxon>Cypriniformes</taxon>
        <taxon>Cyprinidae</taxon>
        <taxon>Labeoninae</taxon>
        <taxon>Labeonini</taxon>
        <taxon>Cirrhinus</taxon>
    </lineage>
</organism>